<accession>A0A644V7T2</accession>
<organism evidence="1">
    <name type="scientific">bioreactor metagenome</name>
    <dbReference type="NCBI Taxonomy" id="1076179"/>
    <lineage>
        <taxon>unclassified sequences</taxon>
        <taxon>metagenomes</taxon>
        <taxon>ecological metagenomes</taxon>
    </lineage>
</organism>
<gene>
    <name evidence="1" type="ORF">SDC9_32819</name>
</gene>
<dbReference type="EMBL" id="VSSQ01000228">
    <property type="protein sequence ID" value="MPL86832.1"/>
    <property type="molecule type" value="Genomic_DNA"/>
</dbReference>
<name>A0A644V7T2_9ZZZZ</name>
<evidence type="ECO:0000313" key="1">
    <source>
        <dbReference type="EMBL" id="MPL86832.1"/>
    </source>
</evidence>
<comment type="caution">
    <text evidence="1">The sequence shown here is derived from an EMBL/GenBank/DDBJ whole genome shotgun (WGS) entry which is preliminary data.</text>
</comment>
<reference evidence="1" key="1">
    <citation type="submission" date="2019-08" db="EMBL/GenBank/DDBJ databases">
        <authorList>
            <person name="Kucharzyk K."/>
            <person name="Murdoch R.W."/>
            <person name="Higgins S."/>
            <person name="Loffler F."/>
        </authorList>
    </citation>
    <scope>NUCLEOTIDE SEQUENCE</scope>
</reference>
<proteinExistence type="predicted"/>
<dbReference type="AlphaFoldDB" id="A0A644V7T2"/>
<protein>
    <submittedName>
        <fullName evidence="1">Uncharacterized protein</fullName>
    </submittedName>
</protein>
<sequence>MIGIEIGAGYCWSFFPVYQIFTKEVPHPFIASGKIIFELLKNSFFIYVFLKL</sequence>